<dbReference type="EMBL" id="JASBWS010000110">
    <property type="protein sequence ID" value="KAJ9096638.1"/>
    <property type="molecule type" value="Genomic_DNA"/>
</dbReference>
<evidence type="ECO:0000313" key="2">
    <source>
        <dbReference type="Proteomes" id="UP001230649"/>
    </source>
</evidence>
<comment type="caution">
    <text evidence="1">The sequence shown here is derived from an EMBL/GenBank/DDBJ whole genome shotgun (WGS) entry which is preliminary data.</text>
</comment>
<gene>
    <name evidence="1" type="ORF">QFC20_006354</name>
</gene>
<accession>A0ACC2VB98</accession>
<reference evidence="1" key="1">
    <citation type="submission" date="2023-04" db="EMBL/GenBank/DDBJ databases">
        <title>Draft Genome sequencing of Naganishia species isolated from polar environments using Oxford Nanopore Technology.</title>
        <authorList>
            <person name="Leo P."/>
            <person name="Venkateswaran K."/>
        </authorList>
    </citation>
    <scope>NUCLEOTIDE SEQUENCE</scope>
    <source>
        <strain evidence="1">MNA-CCFEE 5262</strain>
    </source>
</reference>
<sequence length="354" mass="38315">MPKSVSLPAFPLSGLVPLEKPSGPTSMRIIDYIKPLLAESPLFHDPSATSRAAIKAEVKKLMKHRGGLKIGQGGTLDPLADGVLVVGVNKGTKQLGQFLHCTKTYTTTALLGSCTTTYDSEGPILSTAPWTHVTREVIEQALDKFRGDIMQVPPIFSALKMDGKPLYEYARTNTPLPRPIDARRAHISLLQLESFTPASLSAGDGGHSYTPPATQLSEEEREVYFRMSRLTREAGVVEKAFGVDTDDGKKGKKTAAPPAETAPVTHLDIPDLPTPTEQSATQITPPTFTLRMTVSSGTYVRSIVHDIALAVGSAAHVVKLTRTRQGQFSLDPSEEDTTTKEAEQDVQRYGQRAL</sequence>
<dbReference type="Proteomes" id="UP001230649">
    <property type="component" value="Unassembled WGS sequence"/>
</dbReference>
<proteinExistence type="predicted"/>
<organism evidence="1 2">
    <name type="scientific">Naganishia adeliensis</name>
    <dbReference type="NCBI Taxonomy" id="92952"/>
    <lineage>
        <taxon>Eukaryota</taxon>
        <taxon>Fungi</taxon>
        <taxon>Dikarya</taxon>
        <taxon>Basidiomycota</taxon>
        <taxon>Agaricomycotina</taxon>
        <taxon>Tremellomycetes</taxon>
        <taxon>Filobasidiales</taxon>
        <taxon>Filobasidiaceae</taxon>
        <taxon>Naganishia</taxon>
    </lineage>
</organism>
<name>A0ACC2VB98_9TREE</name>
<evidence type="ECO:0000313" key="1">
    <source>
        <dbReference type="EMBL" id="KAJ9096638.1"/>
    </source>
</evidence>
<keyword evidence="2" id="KW-1185">Reference proteome</keyword>
<protein>
    <submittedName>
        <fullName evidence="1">Uncharacterized protein</fullName>
    </submittedName>
</protein>